<dbReference type="EMBL" id="RCHU02000002">
    <property type="protein sequence ID" value="KAL3603619.1"/>
    <property type="molecule type" value="Genomic_DNA"/>
</dbReference>
<keyword evidence="2" id="KW-1185">Reference proteome</keyword>
<protein>
    <submittedName>
        <fullName evidence="1">Uncharacterized protein</fullName>
    </submittedName>
</protein>
<proteinExistence type="predicted"/>
<name>A0ACC4CQI3_POPAL</name>
<organism evidence="1 2">
    <name type="scientific">Populus alba</name>
    <name type="common">White poplar</name>
    <dbReference type="NCBI Taxonomy" id="43335"/>
    <lineage>
        <taxon>Eukaryota</taxon>
        <taxon>Viridiplantae</taxon>
        <taxon>Streptophyta</taxon>
        <taxon>Embryophyta</taxon>
        <taxon>Tracheophyta</taxon>
        <taxon>Spermatophyta</taxon>
        <taxon>Magnoliopsida</taxon>
        <taxon>eudicotyledons</taxon>
        <taxon>Gunneridae</taxon>
        <taxon>Pentapetalae</taxon>
        <taxon>rosids</taxon>
        <taxon>fabids</taxon>
        <taxon>Malpighiales</taxon>
        <taxon>Salicaceae</taxon>
        <taxon>Saliceae</taxon>
        <taxon>Populus</taxon>
    </lineage>
</organism>
<evidence type="ECO:0000313" key="2">
    <source>
        <dbReference type="Proteomes" id="UP000309997"/>
    </source>
</evidence>
<comment type="caution">
    <text evidence="1">The sequence shown here is derived from an EMBL/GenBank/DDBJ whole genome shotgun (WGS) entry which is preliminary data.</text>
</comment>
<evidence type="ECO:0000313" key="1">
    <source>
        <dbReference type="EMBL" id="KAL3603619.1"/>
    </source>
</evidence>
<reference evidence="1 2" key="1">
    <citation type="journal article" date="2024" name="Plant Biotechnol. J.">
        <title>Genome and CRISPR/Cas9 system of a widespread forest tree (Populus alba) in the world.</title>
        <authorList>
            <person name="Liu Y.J."/>
            <person name="Jiang P.F."/>
            <person name="Han X.M."/>
            <person name="Li X.Y."/>
            <person name="Wang H.M."/>
            <person name="Wang Y.J."/>
            <person name="Wang X.X."/>
            <person name="Zeng Q.Y."/>
        </authorList>
    </citation>
    <scope>NUCLEOTIDE SEQUENCE [LARGE SCALE GENOMIC DNA]</scope>
    <source>
        <strain evidence="2">cv. PAL-ZL1</strain>
    </source>
</reference>
<dbReference type="Proteomes" id="UP000309997">
    <property type="component" value="Unassembled WGS sequence"/>
</dbReference>
<accession>A0ACC4CQI3</accession>
<gene>
    <name evidence="1" type="ORF">D5086_004478</name>
</gene>
<sequence length="120" mass="13620">MAREASLHACFFVVQAGNMQGTEVPSVHMQWNLNFKEQIQVRGTSVWSSQDFKSTLEYGRIRGPPRCFAASILLEILYAIIASPFRHSAQWLWLSLENEPATGISLHQTFTEVCANHLLR</sequence>